<reference evidence="1 2" key="1">
    <citation type="submission" date="2017-10" db="EMBL/GenBank/DDBJ databases">
        <title>The draft genome sequence of Lewinella nigricans NBRC 102662.</title>
        <authorList>
            <person name="Wang K."/>
        </authorList>
    </citation>
    <scope>NUCLEOTIDE SEQUENCE [LARGE SCALE GENOMIC DNA]</scope>
    <source>
        <strain evidence="1 2">NBRC 102662</strain>
    </source>
</reference>
<dbReference type="OrthoDB" id="1115009at2"/>
<proteinExistence type="predicted"/>
<comment type="caution">
    <text evidence="1">The sequence shown here is derived from an EMBL/GenBank/DDBJ whole genome shotgun (WGS) entry which is preliminary data.</text>
</comment>
<gene>
    <name evidence="1" type="ORF">CRP01_12325</name>
</gene>
<name>A0A2D0ND98_FLAN2</name>
<accession>A0A2D0ND98</accession>
<dbReference type="AlphaFoldDB" id="A0A2D0ND98"/>
<keyword evidence="2" id="KW-1185">Reference proteome</keyword>
<evidence type="ECO:0000313" key="1">
    <source>
        <dbReference type="EMBL" id="PHN06350.1"/>
    </source>
</evidence>
<evidence type="ECO:0008006" key="3">
    <source>
        <dbReference type="Google" id="ProtNLM"/>
    </source>
</evidence>
<dbReference type="InterPro" id="IPR025345">
    <property type="entry name" value="DUF4249"/>
</dbReference>
<dbReference type="EMBL" id="PDUD01000018">
    <property type="protein sequence ID" value="PHN06350.1"/>
    <property type="molecule type" value="Genomic_DNA"/>
</dbReference>
<dbReference type="Pfam" id="PF14054">
    <property type="entry name" value="DUF4249"/>
    <property type="match status" value="1"/>
</dbReference>
<sequence>MVRHIFTILSSLLLLGIAYSCEEPLDLEELPQLEPKLVVISNFAEGRAIIVTVAKSRLIGNVDPEEYLTNAEVDLYWNNTFLERLEVVIPKDPNYPPYYKSWENKPVAGLEYTIKVSVDGFKPVMAKSSVPPSVKITDFDLANVVTEPVQGGAYNRKHFSAIVDFDDPSTTKNYYHLNITQQINNYVLEGRDTLITKSMLQPVLFDPLDNENGISAHLNGGLLFEDKPGKQALGISFSVDIDPRSQLLGKTYVELRTLSREYYLYYTSLSRSEGSNPNPLNDPVIVFENIENGYGIFAGYSNSLDSVQFVQ</sequence>
<dbReference type="PROSITE" id="PS51257">
    <property type="entry name" value="PROKAR_LIPOPROTEIN"/>
    <property type="match status" value="1"/>
</dbReference>
<evidence type="ECO:0000313" key="2">
    <source>
        <dbReference type="Proteomes" id="UP000223913"/>
    </source>
</evidence>
<organism evidence="1 2">
    <name type="scientific">Flavilitoribacter nigricans (strain ATCC 23147 / DSM 23189 / NBRC 102662 / NCIMB 1420 / SS-2)</name>
    <name type="common">Lewinella nigricans</name>
    <dbReference type="NCBI Taxonomy" id="1122177"/>
    <lineage>
        <taxon>Bacteria</taxon>
        <taxon>Pseudomonadati</taxon>
        <taxon>Bacteroidota</taxon>
        <taxon>Saprospiria</taxon>
        <taxon>Saprospirales</taxon>
        <taxon>Lewinellaceae</taxon>
        <taxon>Flavilitoribacter</taxon>
    </lineage>
</organism>
<protein>
    <recommendedName>
        <fullName evidence="3">DUF4249 domain-containing protein</fullName>
    </recommendedName>
</protein>
<dbReference type="Proteomes" id="UP000223913">
    <property type="component" value="Unassembled WGS sequence"/>
</dbReference>